<dbReference type="Proteomes" id="UP000015100">
    <property type="component" value="Unassembled WGS sequence"/>
</dbReference>
<gene>
    <name evidence="1" type="ORF">H072_11238</name>
</gene>
<dbReference type="HOGENOM" id="CLU_704029_0_0_1"/>
<proteinExistence type="predicted"/>
<name>S8BJK9_DACHA</name>
<sequence>MEDLRGSPEVYDEEFLDIMQDIDATAATFEDDMGQLDFAEGEEIALLSLALANLPNLESIELGDRNKRPQKFKLTRAEFNILFPSIGMVPGKRLPKHLAIVHARQMEVCELRSAAALRVWNIVLFAAITTPFRKLRVFKGLDQGIPRHWFFLPGSRIVQFTSAFPNLKTLDLAIKDIISPLPVLNINVCNWLRALGANLEDLRIYETGEPRNTTFRTDTILPLNLNSGPSKLKHLSLTGALLDTAGFQEFLAYCKQTLQSLRLKRCRPGKEEKGGYDVVYFNHLKFLQKECRVLKELEISEFIHHEENVRVLLQKIQMQGGWQAPTSVCTVTVAAEPFNELSRRVCVKNIGGELDGHQEASEFWDSLTDGNWIYKIQDPIILDDDLIDDMYS</sequence>
<accession>S8BJK9</accession>
<dbReference type="EMBL" id="AQGS01001161">
    <property type="protein sequence ID" value="EPS35412.1"/>
    <property type="molecule type" value="Genomic_DNA"/>
</dbReference>
<keyword evidence="2" id="KW-1185">Reference proteome</keyword>
<reference evidence="1 2" key="1">
    <citation type="journal article" date="2013" name="PLoS Genet.">
        <title>Genomic mechanisms accounting for the adaptation to parasitism in nematode-trapping fungi.</title>
        <authorList>
            <person name="Meerupati T."/>
            <person name="Andersson K.M."/>
            <person name="Friman E."/>
            <person name="Kumar D."/>
            <person name="Tunlid A."/>
            <person name="Ahren D."/>
        </authorList>
    </citation>
    <scope>NUCLEOTIDE SEQUENCE [LARGE SCALE GENOMIC DNA]</scope>
    <source>
        <strain evidence="1 2">CBS 200.50</strain>
    </source>
</reference>
<evidence type="ECO:0000313" key="2">
    <source>
        <dbReference type="Proteomes" id="UP000015100"/>
    </source>
</evidence>
<dbReference type="InterPro" id="IPR032675">
    <property type="entry name" value="LRR_dom_sf"/>
</dbReference>
<dbReference type="STRING" id="1284197.S8BJK9"/>
<organism evidence="1 2">
    <name type="scientific">Dactylellina haptotyla (strain CBS 200.50)</name>
    <name type="common">Nematode-trapping fungus</name>
    <name type="synonym">Monacrosporium haptotylum</name>
    <dbReference type="NCBI Taxonomy" id="1284197"/>
    <lineage>
        <taxon>Eukaryota</taxon>
        <taxon>Fungi</taxon>
        <taxon>Dikarya</taxon>
        <taxon>Ascomycota</taxon>
        <taxon>Pezizomycotina</taxon>
        <taxon>Orbiliomycetes</taxon>
        <taxon>Orbiliales</taxon>
        <taxon>Orbiliaceae</taxon>
        <taxon>Dactylellina</taxon>
    </lineage>
</organism>
<dbReference type="Gene3D" id="3.80.10.10">
    <property type="entry name" value="Ribonuclease Inhibitor"/>
    <property type="match status" value="1"/>
</dbReference>
<dbReference type="SUPFAM" id="SSF52047">
    <property type="entry name" value="RNI-like"/>
    <property type="match status" value="1"/>
</dbReference>
<comment type="caution">
    <text evidence="1">The sequence shown here is derived from an EMBL/GenBank/DDBJ whole genome shotgun (WGS) entry which is preliminary data.</text>
</comment>
<reference evidence="2" key="2">
    <citation type="submission" date="2013-04" db="EMBL/GenBank/DDBJ databases">
        <title>Genomic mechanisms accounting for the adaptation to parasitism in nematode-trapping fungi.</title>
        <authorList>
            <person name="Ahren D.G."/>
        </authorList>
    </citation>
    <scope>NUCLEOTIDE SEQUENCE [LARGE SCALE GENOMIC DNA]</scope>
    <source>
        <strain evidence="2">CBS 200.50</strain>
    </source>
</reference>
<protein>
    <submittedName>
        <fullName evidence="1">Uncharacterized protein</fullName>
    </submittedName>
</protein>
<evidence type="ECO:0000313" key="1">
    <source>
        <dbReference type="EMBL" id="EPS35412.1"/>
    </source>
</evidence>
<dbReference type="AlphaFoldDB" id="S8BJK9"/>